<keyword evidence="6 9" id="KW-0808">Transferase</keyword>
<keyword evidence="7 9" id="KW-0663">Pyridoxal phosphate</keyword>
<dbReference type="HAMAP" id="MF_01023">
    <property type="entry name" value="HisC_aminotrans_2"/>
    <property type="match status" value="1"/>
</dbReference>
<dbReference type="Gene3D" id="3.90.1150.10">
    <property type="entry name" value="Aspartate Aminotransferase, domain 1"/>
    <property type="match status" value="1"/>
</dbReference>
<evidence type="ECO:0000256" key="2">
    <source>
        <dbReference type="ARBA" id="ARBA00007970"/>
    </source>
</evidence>
<dbReference type="PANTHER" id="PTHR42885">
    <property type="entry name" value="HISTIDINOL-PHOSPHATE AMINOTRANSFERASE-RELATED"/>
    <property type="match status" value="1"/>
</dbReference>
<accession>A0A1F2PIU4</accession>
<keyword evidence="8 9" id="KW-0368">Histidine biosynthesis</keyword>
<evidence type="ECO:0000256" key="1">
    <source>
        <dbReference type="ARBA" id="ARBA00001933"/>
    </source>
</evidence>
<dbReference type="InterPro" id="IPR001917">
    <property type="entry name" value="Aminotrans_II_pyridoxalP_BS"/>
</dbReference>
<dbReference type="InterPro" id="IPR015421">
    <property type="entry name" value="PyrdxlP-dep_Trfase_major"/>
</dbReference>
<dbReference type="PANTHER" id="PTHR42885:SF2">
    <property type="entry name" value="HISTIDINOL-PHOSPHATE AMINOTRANSFERASE"/>
    <property type="match status" value="1"/>
</dbReference>
<evidence type="ECO:0000256" key="3">
    <source>
        <dbReference type="ARBA" id="ARBA00011738"/>
    </source>
</evidence>
<sequence length="354" mass="39454">MESLIRKNIQQLIAYKVDAPQFEIVVNANESPYDFPMQLKRKFCDEICNTDLNRYPEACFPELIAAISDYTGVPGEGIICGSGSDELIAMINQAFVDPGDVVVSHSPSFAMYDIWATIANARHIMVPDLPSHIPDVEGLIAAACENQAKLLYICNPNNPTGYIFSRADIVKILDAVPSLVILDEAYIEFFGESGVDLLEKYPRLLVLRTLSKAFGLAGIRCGYALGNSEIIDILYKVKGPYNLNVLTQKLAVIALKNCDAILRNLEILRAERQNAMQVLETFPGLTLYPSGANFIYFESDRAEAIYQALLKRNILIKRFAETDVTPGSIRFSMGKPQENQKILDIIREVVYNEA</sequence>
<evidence type="ECO:0000313" key="12">
    <source>
        <dbReference type="Proteomes" id="UP000176244"/>
    </source>
</evidence>
<evidence type="ECO:0000256" key="6">
    <source>
        <dbReference type="ARBA" id="ARBA00022679"/>
    </source>
</evidence>
<dbReference type="PROSITE" id="PS00599">
    <property type="entry name" value="AA_TRANSFER_CLASS_2"/>
    <property type="match status" value="1"/>
</dbReference>
<dbReference type="Proteomes" id="UP000176244">
    <property type="component" value="Unassembled WGS sequence"/>
</dbReference>
<comment type="pathway">
    <text evidence="9">Amino-acid biosynthesis; L-histidine biosynthesis; L-histidine from 5-phospho-alpha-D-ribose 1-diphosphate: step 7/9.</text>
</comment>
<dbReference type="InterPro" id="IPR005861">
    <property type="entry name" value="HisP_aminotrans"/>
</dbReference>
<evidence type="ECO:0000256" key="5">
    <source>
        <dbReference type="ARBA" id="ARBA00022605"/>
    </source>
</evidence>
<dbReference type="GO" id="GO:0004400">
    <property type="term" value="F:histidinol-phosphate transaminase activity"/>
    <property type="evidence" value="ECO:0007669"/>
    <property type="project" value="UniProtKB-UniRule"/>
</dbReference>
<evidence type="ECO:0000313" key="11">
    <source>
        <dbReference type="EMBL" id="OFV70636.1"/>
    </source>
</evidence>
<evidence type="ECO:0000256" key="7">
    <source>
        <dbReference type="ARBA" id="ARBA00022898"/>
    </source>
</evidence>
<evidence type="ECO:0000256" key="4">
    <source>
        <dbReference type="ARBA" id="ARBA00022576"/>
    </source>
</evidence>
<dbReference type="OrthoDB" id="9813612at2"/>
<dbReference type="STRING" id="52694.ACWI_18480"/>
<dbReference type="Pfam" id="PF00155">
    <property type="entry name" value="Aminotran_1_2"/>
    <property type="match status" value="1"/>
</dbReference>
<dbReference type="EMBL" id="LKEU01000029">
    <property type="protein sequence ID" value="OFV70636.1"/>
    <property type="molecule type" value="Genomic_DNA"/>
</dbReference>
<protein>
    <recommendedName>
        <fullName evidence="9">Histidinol-phosphate aminotransferase</fullName>
        <ecNumber evidence="9">2.6.1.9</ecNumber>
    </recommendedName>
    <alternativeName>
        <fullName evidence="9">Imidazole acetol-phosphate transaminase</fullName>
    </alternativeName>
</protein>
<organism evidence="11 12">
    <name type="scientific">Acetobacterium wieringae</name>
    <dbReference type="NCBI Taxonomy" id="52694"/>
    <lineage>
        <taxon>Bacteria</taxon>
        <taxon>Bacillati</taxon>
        <taxon>Bacillota</taxon>
        <taxon>Clostridia</taxon>
        <taxon>Eubacteriales</taxon>
        <taxon>Eubacteriaceae</taxon>
        <taxon>Acetobacterium</taxon>
    </lineage>
</organism>
<evidence type="ECO:0000256" key="9">
    <source>
        <dbReference type="HAMAP-Rule" id="MF_01023"/>
    </source>
</evidence>
<dbReference type="AlphaFoldDB" id="A0A1F2PIU4"/>
<dbReference type="RefSeq" id="WP_070371154.1">
    <property type="nucleotide sequence ID" value="NZ_JAYFRG010000014.1"/>
</dbReference>
<feature type="modified residue" description="N6-(pyridoxal phosphate)lysine" evidence="9">
    <location>
        <position position="212"/>
    </location>
</feature>
<dbReference type="NCBIfam" id="TIGR01141">
    <property type="entry name" value="hisC"/>
    <property type="match status" value="1"/>
</dbReference>
<evidence type="ECO:0000256" key="8">
    <source>
        <dbReference type="ARBA" id="ARBA00023102"/>
    </source>
</evidence>
<keyword evidence="5 9" id="KW-0028">Amino-acid biosynthesis</keyword>
<reference evidence="11 12" key="1">
    <citation type="submission" date="2015-09" db="EMBL/GenBank/DDBJ databases">
        <title>Genome sequence of Acetobacterium wieringae DSM 1911.</title>
        <authorList>
            <person name="Poehlein A."/>
            <person name="Bengelsdorf F.R."/>
            <person name="Schiel-Bengelsdorf B."/>
            <person name="Duerre P."/>
            <person name="Daniel R."/>
        </authorList>
    </citation>
    <scope>NUCLEOTIDE SEQUENCE [LARGE SCALE GENOMIC DNA]</scope>
    <source>
        <strain evidence="11 12">DSM 1911</strain>
    </source>
</reference>
<dbReference type="Gene3D" id="3.40.640.10">
    <property type="entry name" value="Type I PLP-dependent aspartate aminotransferase-like (Major domain)"/>
    <property type="match status" value="1"/>
</dbReference>
<comment type="catalytic activity">
    <reaction evidence="9">
        <text>L-histidinol phosphate + 2-oxoglutarate = 3-(imidazol-4-yl)-2-oxopropyl phosphate + L-glutamate</text>
        <dbReference type="Rhea" id="RHEA:23744"/>
        <dbReference type="ChEBI" id="CHEBI:16810"/>
        <dbReference type="ChEBI" id="CHEBI:29985"/>
        <dbReference type="ChEBI" id="CHEBI:57766"/>
        <dbReference type="ChEBI" id="CHEBI:57980"/>
        <dbReference type="EC" id="2.6.1.9"/>
    </reaction>
</comment>
<dbReference type="GO" id="GO:0030170">
    <property type="term" value="F:pyridoxal phosphate binding"/>
    <property type="evidence" value="ECO:0007669"/>
    <property type="project" value="InterPro"/>
</dbReference>
<dbReference type="SUPFAM" id="SSF53383">
    <property type="entry name" value="PLP-dependent transferases"/>
    <property type="match status" value="1"/>
</dbReference>
<dbReference type="CDD" id="cd00609">
    <property type="entry name" value="AAT_like"/>
    <property type="match status" value="1"/>
</dbReference>
<comment type="similarity">
    <text evidence="2 9">Belongs to the class-II pyridoxal-phosphate-dependent aminotransferase family. Histidinol-phosphate aminotransferase subfamily.</text>
</comment>
<proteinExistence type="inferred from homology"/>
<dbReference type="EC" id="2.6.1.9" evidence="9"/>
<comment type="cofactor">
    <cofactor evidence="1 9">
        <name>pyridoxal 5'-phosphate</name>
        <dbReference type="ChEBI" id="CHEBI:597326"/>
    </cofactor>
</comment>
<gene>
    <name evidence="11" type="primary">hisC2</name>
    <name evidence="9" type="synonym">hisC</name>
    <name evidence="11" type="ORF">ACWI_18480</name>
</gene>
<name>A0A1F2PIU4_9FIRM</name>
<comment type="subunit">
    <text evidence="3 9">Homodimer.</text>
</comment>
<comment type="caution">
    <text evidence="11">The sequence shown here is derived from an EMBL/GenBank/DDBJ whole genome shotgun (WGS) entry which is preliminary data.</text>
</comment>
<evidence type="ECO:0000259" key="10">
    <source>
        <dbReference type="Pfam" id="PF00155"/>
    </source>
</evidence>
<dbReference type="InterPro" id="IPR004839">
    <property type="entry name" value="Aminotransferase_I/II_large"/>
</dbReference>
<dbReference type="GO" id="GO:0000105">
    <property type="term" value="P:L-histidine biosynthetic process"/>
    <property type="evidence" value="ECO:0007669"/>
    <property type="project" value="UniProtKB-UniRule"/>
</dbReference>
<dbReference type="InterPro" id="IPR015424">
    <property type="entry name" value="PyrdxlP-dep_Trfase"/>
</dbReference>
<dbReference type="UniPathway" id="UPA00031">
    <property type="reaction ID" value="UER00012"/>
</dbReference>
<keyword evidence="4 9" id="KW-0032">Aminotransferase</keyword>
<feature type="domain" description="Aminotransferase class I/classII large" evidence="10">
    <location>
        <begin position="26"/>
        <end position="346"/>
    </location>
</feature>
<dbReference type="InterPro" id="IPR015422">
    <property type="entry name" value="PyrdxlP-dep_Trfase_small"/>
</dbReference>